<dbReference type="InterPro" id="IPR012337">
    <property type="entry name" value="RNaseH-like_sf"/>
</dbReference>
<evidence type="ECO:0000256" key="3">
    <source>
        <dbReference type="ARBA" id="ARBA00022801"/>
    </source>
</evidence>
<feature type="region of interest" description="Disordered" evidence="5">
    <location>
        <begin position="734"/>
        <end position="757"/>
    </location>
</feature>
<proteinExistence type="inferred from homology"/>
<feature type="compositionally biased region" description="Basic and acidic residues" evidence="5">
    <location>
        <begin position="737"/>
        <end position="751"/>
    </location>
</feature>
<keyword evidence="2" id="KW-0540">Nuclease</keyword>
<dbReference type="InterPro" id="IPR047021">
    <property type="entry name" value="REXO1/3/4-like"/>
</dbReference>
<dbReference type="InterPro" id="IPR034922">
    <property type="entry name" value="REX1-like_exo"/>
</dbReference>
<keyword evidence="8" id="KW-1185">Reference proteome</keyword>
<dbReference type="SUPFAM" id="SSF53098">
    <property type="entry name" value="Ribonuclease H-like"/>
    <property type="match status" value="1"/>
</dbReference>
<evidence type="ECO:0000256" key="4">
    <source>
        <dbReference type="ARBA" id="ARBA00022839"/>
    </source>
</evidence>
<feature type="compositionally biased region" description="Basic and acidic residues" evidence="5">
    <location>
        <begin position="351"/>
        <end position="363"/>
    </location>
</feature>
<evidence type="ECO:0000256" key="5">
    <source>
        <dbReference type="SAM" id="MobiDB-lite"/>
    </source>
</evidence>
<keyword evidence="3" id="KW-0378">Hydrolase</keyword>
<dbReference type="Gene3D" id="3.30.420.10">
    <property type="entry name" value="Ribonuclease H-like superfamily/Ribonuclease H"/>
    <property type="match status" value="1"/>
</dbReference>
<comment type="similarity">
    <text evidence="1">Belongs to the REXO1/REXO3 family.</text>
</comment>
<sequence>MSSVPTSGVPVFNGLKHLPCPKEAGGAECTTPGCLFGHRASSLDGAADERVPKRQRVEGAHKPDANRSQSNSQTPGDVQSRTSAASNPSSNSPQDDSSTGHSPAVNKPVVDRPGVDAPQVKKDQTKLSSPQSSWTESQQVTVNDEMRTLQQYDPLSPPSPSLLKHHSTLPTKASESPLSKPGSTISTSSATQKKPTSIAGQSTPTPSKVSEPSRPNSSPAKQPESLASGSPAPKDGQAKPPSLGPQTMDKPARKPETLNPRHLQKAPAAHNIRLQLLKLLHQQFVRLNEGVSKLSAKHPEIKDLVLSGQELIWMALDREQHIAIHKSSIYGNIIKNDVVRHKRMSVDDWVKQRKEATEKKPTEKPPANGPPVVIMTGLNAEQEVEVLKRRLVTPIAGLAAYGYVPIPPTDDQIAEAKAAVQMSQNWEKCDRCTVRFQVFPGRNIETGEHASGGQCTHHPGRQYLPDRPKGDFTHIPKRYRCCQQDVGESPGCAKGSNHVWKTSDPKRLATLWNYAATPPNVNTDAAKAVCFDCEMGYTVYGMELIRLTVTSWPDGGELLDVLVQPFGEILDLNSQYSGVFPEDLARAVSWSRDWKPPAQNPGERKILQKVSSPEVARELFFSLISPDTLLIGHGLENDLNAMRMVHPKLVDTILVYPHKRGLPIRNGLKALMELHLNRRIQMQGAEGHDSAEDARAAGELARLKVQKEWSLMQSHGWKIVDGILREPGWEALQQEGRISEDSEEGGARLSEEFLEAP</sequence>
<evidence type="ECO:0000313" key="8">
    <source>
        <dbReference type="Proteomes" id="UP001600888"/>
    </source>
</evidence>
<dbReference type="Proteomes" id="UP001600888">
    <property type="component" value="Unassembled WGS sequence"/>
</dbReference>
<feature type="compositionally biased region" description="Polar residues" evidence="5">
    <location>
        <begin position="126"/>
        <end position="153"/>
    </location>
</feature>
<name>A0ABR4F1D6_9PEZI</name>
<accession>A0ABR4F1D6</accession>
<feature type="compositionally biased region" description="Basic and acidic residues" evidence="5">
    <location>
        <begin position="47"/>
        <end position="65"/>
    </location>
</feature>
<evidence type="ECO:0000256" key="1">
    <source>
        <dbReference type="ARBA" id="ARBA00006357"/>
    </source>
</evidence>
<evidence type="ECO:0000256" key="2">
    <source>
        <dbReference type="ARBA" id="ARBA00022722"/>
    </source>
</evidence>
<comment type="caution">
    <text evidence="7">The sequence shown here is derived from an EMBL/GenBank/DDBJ whole genome shotgun (WGS) entry which is preliminary data.</text>
</comment>
<dbReference type="SMART" id="SM00479">
    <property type="entry name" value="EXOIII"/>
    <property type="match status" value="1"/>
</dbReference>
<feature type="region of interest" description="Disordered" evidence="5">
    <location>
        <begin position="351"/>
        <end position="372"/>
    </location>
</feature>
<feature type="compositionally biased region" description="Low complexity" evidence="5">
    <location>
        <begin position="79"/>
        <end position="99"/>
    </location>
</feature>
<dbReference type="PANTHER" id="PTHR12801:SF112">
    <property type="entry name" value="RNA EXONUCLEASE 3"/>
    <property type="match status" value="1"/>
</dbReference>
<dbReference type="PANTHER" id="PTHR12801">
    <property type="entry name" value="RNA EXONUCLEASE REXO1 / RECO3 FAMILY MEMBER-RELATED"/>
    <property type="match status" value="1"/>
</dbReference>
<feature type="compositionally biased region" description="Basic and acidic residues" evidence="5">
    <location>
        <begin position="109"/>
        <end position="125"/>
    </location>
</feature>
<dbReference type="EMBL" id="JBAWTH010000016">
    <property type="protein sequence ID" value="KAL2288498.1"/>
    <property type="molecule type" value="Genomic_DNA"/>
</dbReference>
<dbReference type="CDD" id="cd06145">
    <property type="entry name" value="REX1_like"/>
    <property type="match status" value="1"/>
</dbReference>
<evidence type="ECO:0000259" key="6">
    <source>
        <dbReference type="SMART" id="SM00479"/>
    </source>
</evidence>
<feature type="compositionally biased region" description="Polar residues" evidence="5">
    <location>
        <begin position="171"/>
        <end position="228"/>
    </location>
</feature>
<gene>
    <name evidence="7" type="ORF">FJTKL_03873</name>
</gene>
<keyword evidence="4" id="KW-0269">Exonuclease</keyword>
<feature type="domain" description="Exonuclease" evidence="6">
    <location>
        <begin position="527"/>
        <end position="710"/>
    </location>
</feature>
<dbReference type="InterPro" id="IPR036397">
    <property type="entry name" value="RNaseH_sf"/>
</dbReference>
<feature type="compositionally biased region" description="Polar residues" evidence="5">
    <location>
        <begin position="66"/>
        <end position="77"/>
    </location>
</feature>
<reference evidence="7 8" key="1">
    <citation type="submission" date="2024-03" db="EMBL/GenBank/DDBJ databases">
        <title>A high-quality draft genome sequence of Diaporthe vaccinii, a causative agent of upright dieback and viscid rot disease in cranberry plants.</title>
        <authorList>
            <person name="Sarrasin M."/>
            <person name="Lang B.F."/>
            <person name="Burger G."/>
        </authorList>
    </citation>
    <scope>NUCLEOTIDE SEQUENCE [LARGE SCALE GENOMIC DNA]</scope>
    <source>
        <strain evidence="7 8">IS7</strain>
    </source>
</reference>
<organism evidence="7 8">
    <name type="scientific">Diaporthe vaccinii</name>
    <dbReference type="NCBI Taxonomy" id="105482"/>
    <lineage>
        <taxon>Eukaryota</taxon>
        <taxon>Fungi</taxon>
        <taxon>Dikarya</taxon>
        <taxon>Ascomycota</taxon>
        <taxon>Pezizomycotina</taxon>
        <taxon>Sordariomycetes</taxon>
        <taxon>Sordariomycetidae</taxon>
        <taxon>Diaporthales</taxon>
        <taxon>Diaporthaceae</taxon>
        <taxon>Diaporthe</taxon>
        <taxon>Diaporthe eres species complex</taxon>
    </lineage>
</organism>
<feature type="region of interest" description="Disordered" evidence="5">
    <location>
        <begin position="1"/>
        <end position="263"/>
    </location>
</feature>
<dbReference type="InterPro" id="IPR013520">
    <property type="entry name" value="Ribonucl_H"/>
</dbReference>
<evidence type="ECO:0000313" key="7">
    <source>
        <dbReference type="EMBL" id="KAL2288498.1"/>
    </source>
</evidence>
<protein>
    <recommendedName>
        <fullName evidence="6">Exonuclease domain-containing protein</fullName>
    </recommendedName>
</protein>